<dbReference type="Proteomes" id="UP000834106">
    <property type="component" value="Chromosome 12"/>
</dbReference>
<name>A0AAD2E2Y5_9LAMI</name>
<proteinExistence type="predicted"/>
<gene>
    <name evidence="1" type="ORF">FPE_LOCUS20405</name>
</gene>
<keyword evidence="2" id="KW-1185">Reference proteome</keyword>
<dbReference type="Pfam" id="PF00227">
    <property type="entry name" value="Proteasome"/>
    <property type="match status" value="1"/>
</dbReference>
<dbReference type="InterPro" id="IPR029055">
    <property type="entry name" value="Ntn_hydrolases_N"/>
</dbReference>
<evidence type="ECO:0000313" key="1">
    <source>
        <dbReference type="EMBL" id="CAI9772975.1"/>
    </source>
</evidence>
<organism evidence="1 2">
    <name type="scientific">Fraxinus pennsylvanica</name>
    <dbReference type="NCBI Taxonomy" id="56036"/>
    <lineage>
        <taxon>Eukaryota</taxon>
        <taxon>Viridiplantae</taxon>
        <taxon>Streptophyta</taxon>
        <taxon>Embryophyta</taxon>
        <taxon>Tracheophyta</taxon>
        <taxon>Spermatophyta</taxon>
        <taxon>Magnoliopsida</taxon>
        <taxon>eudicotyledons</taxon>
        <taxon>Gunneridae</taxon>
        <taxon>Pentapetalae</taxon>
        <taxon>asterids</taxon>
        <taxon>lamiids</taxon>
        <taxon>Lamiales</taxon>
        <taxon>Oleaceae</taxon>
        <taxon>Oleeae</taxon>
        <taxon>Fraxinus</taxon>
    </lineage>
</organism>
<dbReference type="SUPFAM" id="SSF47954">
    <property type="entry name" value="Cyclin-like"/>
    <property type="match status" value="1"/>
</dbReference>
<dbReference type="InterPro" id="IPR001353">
    <property type="entry name" value="Proteasome_sua/b"/>
</dbReference>
<dbReference type="EMBL" id="OU503047">
    <property type="protein sequence ID" value="CAI9772975.1"/>
    <property type="molecule type" value="Genomic_DNA"/>
</dbReference>
<dbReference type="GO" id="GO:0051603">
    <property type="term" value="P:proteolysis involved in protein catabolic process"/>
    <property type="evidence" value="ECO:0007669"/>
    <property type="project" value="InterPro"/>
</dbReference>
<protein>
    <submittedName>
        <fullName evidence="1">Uncharacterized protein</fullName>
    </submittedName>
</protein>
<evidence type="ECO:0000313" key="2">
    <source>
        <dbReference type="Proteomes" id="UP000834106"/>
    </source>
</evidence>
<sequence>MEEQVFFFLRGNWRFQTVGILDQTYKIILRKGAKTVNSLHLVLDLGASDAFAEDTSTAKRRKISGNEEHGNDDKLKRAQVAYLHWVSDSIQWLLSFSGVRSFGVSLLVAGFDDKGPQLYHVEESKYLFEAKTIQRMELLVLSTLKWKMNPVTPISFFDHTFKEIWIDD</sequence>
<dbReference type="GO" id="GO:0005839">
    <property type="term" value="C:proteasome core complex"/>
    <property type="evidence" value="ECO:0007669"/>
    <property type="project" value="InterPro"/>
</dbReference>
<dbReference type="Gene3D" id="1.10.472.10">
    <property type="entry name" value="Cyclin-like"/>
    <property type="match status" value="1"/>
</dbReference>
<dbReference type="InterPro" id="IPR036915">
    <property type="entry name" value="Cyclin-like_sf"/>
</dbReference>
<reference evidence="1" key="1">
    <citation type="submission" date="2023-05" db="EMBL/GenBank/DDBJ databases">
        <authorList>
            <person name="Huff M."/>
        </authorList>
    </citation>
    <scope>NUCLEOTIDE SEQUENCE</scope>
</reference>
<dbReference type="SUPFAM" id="SSF56235">
    <property type="entry name" value="N-terminal nucleophile aminohydrolases (Ntn hydrolases)"/>
    <property type="match status" value="1"/>
</dbReference>
<dbReference type="AlphaFoldDB" id="A0AAD2E2Y5"/>
<dbReference type="Gene3D" id="3.60.20.10">
    <property type="entry name" value="Glutamine Phosphoribosylpyrophosphate, subunit 1, domain 1"/>
    <property type="match status" value="1"/>
</dbReference>
<accession>A0AAD2E2Y5</accession>